<keyword evidence="3" id="KW-1185">Reference proteome</keyword>
<keyword evidence="1" id="KW-1133">Transmembrane helix</keyword>
<dbReference type="Proteomes" id="UP000664052">
    <property type="component" value="Unassembled WGS sequence"/>
</dbReference>
<proteinExistence type="predicted"/>
<organism evidence="2 3">
    <name type="scientific">Corallococcus macrosporus</name>
    <dbReference type="NCBI Taxonomy" id="35"/>
    <lineage>
        <taxon>Bacteria</taxon>
        <taxon>Pseudomonadati</taxon>
        <taxon>Myxococcota</taxon>
        <taxon>Myxococcia</taxon>
        <taxon>Myxococcales</taxon>
        <taxon>Cystobacterineae</taxon>
        <taxon>Myxococcaceae</taxon>
        <taxon>Corallococcus</taxon>
    </lineage>
</organism>
<protein>
    <submittedName>
        <fullName evidence="2">Chemotaxis protein</fullName>
    </submittedName>
</protein>
<dbReference type="RefSeq" id="WP_207048616.1">
    <property type="nucleotide sequence ID" value="NZ_JAFIMU010000002.1"/>
</dbReference>
<evidence type="ECO:0000256" key="1">
    <source>
        <dbReference type="SAM" id="Phobius"/>
    </source>
</evidence>
<evidence type="ECO:0000313" key="3">
    <source>
        <dbReference type="Proteomes" id="UP000664052"/>
    </source>
</evidence>
<feature type="transmembrane region" description="Helical" evidence="1">
    <location>
        <begin position="351"/>
        <end position="374"/>
    </location>
</feature>
<comment type="caution">
    <text evidence="2">The sequence shown here is derived from an EMBL/GenBank/DDBJ whole genome shotgun (WGS) entry which is preliminary data.</text>
</comment>
<sequence length="381" mass="40828">MAPVLSPARVVTAVLLAALCGGCASLEPQRSELAMRVGRSDLSVAVMRTRVRDLARRFSGLIEAMADDLASRSGSPSVAAAMLRFKANAVPAVQSTLFKPDPVAAIIDTWALLAQLEESLPRSATGASPELVSQAHASLVSLESELAAEWREVTGHEDVTQTRDRVHAWAAEHPLTGPLVTRESTTALLASLTEVTGGGLRSTAAGLIEDTRDLTARVDLYATSLPRQARWQAELVATDAMRAPTVQAALAELGRTVDLLDRVGSVAANTPALIERERRAVLDAVHAERLGLQEFVTGERQAVLADVGRERQAVVDALHAERVATLQQLDGLARGWVDHAFDRLGPLVDRVFLWLALLMVLLGVGGVLGGWVLARAWRRAR</sequence>
<reference evidence="2 3" key="1">
    <citation type="submission" date="2021-02" db="EMBL/GenBank/DDBJ databases">
        <title>De Novo genome assembly of isolated myxobacteria.</title>
        <authorList>
            <person name="Stevens D.C."/>
        </authorList>
    </citation>
    <scope>NUCLEOTIDE SEQUENCE [LARGE SCALE GENOMIC DNA]</scope>
    <source>
        <strain evidence="2 3">ATCC 29039</strain>
    </source>
</reference>
<keyword evidence="1" id="KW-0812">Transmembrane</keyword>
<dbReference type="EMBL" id="JAFIMU010000002">
    <property type="protein sequence ID" value="MBN8226788.1"/>
    <property type="molecule type" value="Genomic_DNA"/>
</dbReference>
<evidence type="ECO:0000313" key="2">
    <source>
        <dbReference type="EMBL" id="MBN8226788.1"/>
    </source>
</evidence>
<keyword evidence="1" id="KW-0472">Membrane</keyword>
<name>A0ABS3D549_9BACT</name>
<gene>
    <name evidence="2" type="ORF">JYK02_04615</name>
</gene>
<accession>A0ABS3D549</accession>